<evidence type="ECO:0000256" key="1">
    <source>
        <dbReference type="SAM" id="MobiDB-lite"/>
    </source>
</evidence>
<dbReference type="AlphaFoldDB" id="A0A540KU35"/>
<keyword evidence="3" id="KW-1185">Reference proteome</keyword>
<organism evidence="2 3">
    <name type="scientific">Malus baccata</name>
    <name type="common">Siberian crab apple</name>
    <name type="synonym">Pyrus baccata</name>
    <dbReference type="NCBI Taxonomy" id="106549"/>
    <lineage>
        <taxon>Eukaryota</taxon>
        <taxon>Viridiplantae</taxon>
        <taxon>Streptophyta</taxon>
        <taxon>Embryophyta</taxon>
        <taxon>Tracheophyta</taxon>
        <taxon>Spermatophyta</taxon>
        <taxon>Magnoliopsida</taxon>
        <taxon>eudicotyledons</taxon>
        <taxon>Gunneridae</taxon>
        <taxon>Pentapetalae</taxon>
        <taxon>rosids</taxon>
        <taxon>fabids</taxon>
        <taxon>Rosales</taxon>
        <taxon>Rosaceae</taxon>
        <taxon>Amygdaloideae</taxon>
        <taxon>Maleae</taxon>
        <taxon>Malus</taxon>
    </lineage>
</organism>
<name>A0A540KU35_MALBA</name>
<reference evidence="2 3" key="1">
    <citation type="journal article" date="2019" name="G3 (Bethesda)">
        <title>Sequencing of a Wild Apple (Malus baccata) Genome Unravels the Differences Between Cultivated and Wild Apple Species Regarding Disease Resistance and Cold Tolerance.</title>
        <authorList>
            <person name="Chen X."/>
        </authorList>
    </citation>
    <scope>NUCLEOTIDE SEQUENCE [LARGE SCALE GENOMIC DNA]</scope>
    <source>
        <strain evidence="3">cv. Shandingzi</strain>
        <tissue evidence="2">Leaves</tissue>
    </source>
</reference>
<accession>A0A540KU35</accession>
<comment type="caution">
    <text evidence="2">The sequence shown here is derived from an EMBL/GenBank/DDBJ whole genome shotgun (WGS) entry which is preliminary data.</text>
</comment>
<proteinExistence type="predicted"/>
<gene>
    <name evidence="2" type="ORF">C1H46_036848</name>
</gene>
<sequence>MGEEGGGLRRLGWGIWRKEQQRGDGEAREIWGGRGGRGWGGREGEREARRRRRSCQPAPSLSQKLVAMEEG</sequence>
<protein>
    <submittedName>
        <fullName evidence="2">Uncharacterized protein</fullName>
    </submittedName>
</protein>
<feature type="compositionally biased region" description="Basic and acidic residues" evidence="1">
    <location>
        <begin position="22"/>
        <end position="31"/>
    </location>
</feature>
<feature type="region of interest" description="Disordered" evidence="1">
    <location>
        <begin position="22"/>
        <end position="71"/>
    </location>
</feature>
<evidence type="ECO:0000313" key="3">
    <source>
        <dbReference type="Proteomes" id="UP000315295"/>
    </source>
</evidence>
<dbReference type="EMBL" id="VIEB01000951">
    <property type="protein sequence ID" value="TQD77639.1"/>
    <property type="molecule type" value="Genomic_DNA"/>
</dbReference>
<evidence type="ECO:0000313" key="2">
    <source>
        <dbReference type="EMBL" id="TQD77639.1"/>
    </source>
</evidence>
<dbReference type="Proteomes" id="UP000315295">
    <property type="component" value="Unassembled WGS sequence"/>
</dbReference>